<dbReference type="Proteomes" id="UP000499080">
    <property type="component" value="Unassembled WGS sequence"/>
</dbReference>
<dbReference type="AlphaFoldDB" id="A0A4Y2TDG0"/>
<evidence type="ECO:0000313" key="4">
    <source>
        <dbReference type="Proteomes" id="UP000499080"/>
    </source>
</evidence>
<comment type="caution">
    <text evidence="1">The sequence shown here is derived from an EMBL/GenBank/DDBJ whole genome shotgun (WGS) entry which is preliminary data.</text>
</comment>
<sequence length="55" mass="6204">MHQLTFLSPNFRATKVVGRLTLRFDGHQANAQGDSLENWVLNLEHSDPEAETLPT</sequence>
<accession>A0A4Y2TDG0</accession>
<feature type="non-terminal residue" evidence="1">
    <location>
        <position position="55"/>
    </location>
</feature>
<proteinExistence type="predicted"/>
<protein>
    <submittedName>
        <fullName evidence="1">Uncharacterized protein</fullName>
    </submittedName>
</protein>
<gene>
    <name evidence="1" type="ORF">AVEN_111502_1</name>
    <name evidence="2" type="ORF">AVEN_202039_1</name>
    <name evidence="3" type="ORF">AVEN_236741_1</name>
</gene>
<evidence type="ECO:0000313" key="1">
    <source>
        <dbReference type="EMBL" id="GBN98652.1"/>
    </source>
</evidence>
<keyword evidence="4" id="KW-1185">Reference proteome</keyword>
<evidence type="ECO:0000313" key="3">
    <source>
        <dbReference type="EMBL" id="GBO03776.1"/>
    </source>
</evidence>
<dbReference type="EMBL" id="BGPR01027842">
    <property type="protein sequence ID" value="GBN98652.1"/>
    <property type="molecule type" value="Genomic_DNA"/>
</dbReference>
<organism evidence="1 4">
    <name type="scientific">Araneus ventricosus</name>
    <name type="common">Orbweaver spider</name>
    <name type="synonym">Epeira ventricosa</name>
    <dbReference type="NCBI Taxonomy" id="182803"/>
    <lineage>
        <taxon>Eukaryota</taxon>
        <taxon>Metazoa</taxon>
        <taxon>Ecdysozoa</taxon>
        <taxon>Arthropoda</taxon>
        <taxon>Chelicerata</taxon>
        <taxon>Arachnida</taxon>
        <taxon>Araneae</taxon>
        <taxon>Araneomorphae</taxon>
        <taxon>Entelegynae</taxon>
        <taxon>Araneoidea</taxon>
        <taxon>Araneidae</taxon>
        <taxon>Araneus</taxon>
    </lineage>
</organism>
<dbReference type="EMBL" id="BGPR01030973">
    <property type="protein sequence ID" value="GBO03776.1"/>
    <property type="molecule type" value="Genomic_DNA"/>
</dbReference>
<reference evidence="1 4" key="1">
    <citation type="journal article" date="2019" name="Sci. Rep.">
        <title>Orb-weaving spider Araneus ventricosus genome elucidates the spidroin gene catalogue.</title>
        <authorList>
            <person name="Kono N."/>
            <person name="Nakamura H."/>
            <person name="Ohtoshi R."/>
            <person name="Moran D.A.P."/>
            <person name="Shinohara A."/>
            <person name="Yoshida Y."/>
            <person name="Fujiwara M."/>
            <person name="Mori M."/>
            <person name="Tomita M."/>
            <person name="Arakawa K."/>
        </authorList>
    </citation>
    <scope>NUCLEOTIDE SEQUENCE [LARGE SCALE GENOMIC DNA]</scope>
</reference>
<dbReference type="EMBL" id="BGPR01030940">
    <property type="protein sequence ID" value="GBO03723.1"/>
    <property type="molecule type" value="Genomic_DNA"/>
</dbReference>
<name>A0A4Y2TDG0_ARAVE</name>
<evidence type="ECO:0000313" key="2">
    <source>
        <dbReference type="EMBL" id="GBO03723.1"/>
    </source>
</evidence>